<evidence type="ECO:0000256" key="5">
    <source>
        <dbReference type="ARBA" id="ARBA00022723"/>
    </source>
</evidence>
<evidence type="ECO:0000256" key="4">
    <source>
        <dbReference type="ARBA" id="ARBA00022722"/>
    </source>
</evidence>
<keyword evidence="5" id="KW-0479">Metal-binding</keyword>
<dbReference type="Proteomes" id="UP000792457">
    <property type="component" value="Unassembled WGS sequence"/>
</dbReference>
<reference evidence="11" key="2">
    <citation type="submission" date="2017-10" db="EMBL/GenBank/DDBJ databases">
        <title>Ladona fulva Genome sequencing and assembly.</title>
        <authorList>
            <person name="Murali S."/>
            <person name="Richards S."/>
            <person name="Bandaranaike D."/>
            <person name="Bellair M."/>
            <person name="Blankenburg K."/>
            <person name="Chao H."/>
            <person name="Dinh H."/>
            <person name="Doddapaneni H."/>
            <person name="Dugan-Rocha S."/>
            <person name="Elkadiri S."/>
            <person name="Gnanaolivu R."/>
            <person name="Hernandez B."/>
            <person name="Skinner E."/>
            <person name="Javaid M."/>
            <person name="Lee S."/>
            <person name="Li M."/>
            <person name="Ming W."/>
            <person name="Munidasa M."/>
            <person name="Muniz J."/>
            <person name="Nguyen L."/>
            <person name="Hughes D."/>
            <person name="Osuji N."/>
            <person name="Pu L.-L."/>
            <person name="Puazo M."/>
            <person name="Qu C."/>
            <person name="Quiroz J."/>
            <person name="Raj R."/>
            <person name="Weissenberger G."/>
            <person name="Xin Y."/>
            <person name="Zou X."/>
            <person name="Han Y."/>
            <person name="Worley K."/>
            <person name="Muzny D."/>
            <person name="Gibbs R."/>
        </authorList>
    </citation>
    <scope>NUCLEOTIDE SEQUENCE</scope>
    <source>
        <strain evidence="11">Sampled in the wild</strain>
    </source>
</reference>
<protein>
    <recommendedName>
        <fullName evidence="13">Endonuclease/exonuclease/phosphatase domain-containing protein</fullName>
    </recommendedName>
</protein>
<name>A0A8K0K7H9_LADFU</name>
<comment type="caution">
    <text evidence="11">The sequence shown here is derived from an EMBL/GenBank/DDBJ whole genome shotgun (WGS) entry which is preliminary data.</text>
</comment>
<evidence type="ECO:0000313" key="11">
    <source>
        <dbReference type="EMBL" id="KAG8229167.1"/>
    </source>
</evidence>
<evidence type="ECO:0000256" key="8">
    <source>
        <dbReference type="SAM" id="MobiDB-lite"/>
    </source>
</evidence>
<dbReference type="Gene3D" id="3.60.10.10">
    <property type="entry name" value="Endonuclease/exonuclease/phosphatase"/>
    <property type="match status" value="1"/>
</dbReference>
<keyword evidence="4" id="KW-0540">Nuclease</keyword>
<dbReference type="SUPFAM" id="SSF56219">
    <property type="entry name" value="DNase I-like"/>
    <property type="match status" value="1"/>
</dbReference>
<dbReference type="InterPro" id="IPR027806">
    <property type="entry name" value="HARBI1_dom"/>
</dbReference>
<reference evidence="11" key="1">
    <citation type="submission" date="2013-04" db="EMBL/GenBank/DDBJ databases">
        <authorList>
            <person name="Qu J."/>
            <person name="Murali S.C."/>
            <person name="Bandaranaike D."/>
            <person name="Bellair M."/>
            <person name="Blankenburg K."/>
            <person name="Chao H."/>
            <person name="Dinh H."/>
            <person name="Doddapaneni H."/>
            <person name="Downs B."/>
            <person name="Dugan-Rocha S."/>
            <person name="Elkadiri S."/>
            <person name="Gnanaolivu R.D."/>
            <person name="Hernandez B."/>
            <person name="Javaid M."/>
            <person name="Jayaseelan J.C."/>
            <person name="Lee S."/>
            <person name="Li M."/>
            <person name="Ming W."/>
            <person name="Munidasa M."/>
            <person name="Muniz J."/>
            <person name="Nguyen L."/>
            <person name="Ongeri F."/>
            <person name="Osuji N."/>
            <person name="Pu L.-L."/>
            <person name="Puazo M."/>
            <person name="Qu C."/>
            <person name="Quiroz J."/>
            <person name="Raj R."/>
            <person name="Weissenberger G."/>
            <person name="Xin Y."/>
            <person name="Zou X."/>
            <person name="Han Y."/>
            <person name="Richards S."/>
            <person name="Worley K."/>
            <person name="Muzny D."/>
            <person name="Gibbs R."/>
        </authorList>
    </citation>
    <scope>NUCLEOTIDE SEQUENCE</scope>
    <source>
        <strain evidence="11">Sampled in the wild</strain>
    </source>
</reference>
<evidence type="ECO:0000313" key="12">
    <source>
        <dbReference type="Proteomes" id="UP000792457"/>
    </source>
</evidence>
<comment type="cofactor">
    <cofactor evidence="1">
        <name>a divalent metal cation</name>
        <dbReference type="ChEBI" id="CHEBI:60240"/>
    </cofactor>
</comment>
<keyword evidence="6" id="KW-0378">Hydrolase</keyword>
<dbReference type="PANTHER" id="PTHR22930">
    <property type="match status" value="1"/>
</dbReference>
<evidence type="ECO:0000256" key="6">
    <source>
        <dbReference type="ARBA" id="ARBA00022801"/>
    </source>
</evidence>
<dbReference type="InterPro" id="IPR005135">
    <property type="entry name" value="Endo/exonuclease/phosphatase"/>
</dbReference>
<dbReference type="OrthoDB" id="6752913at2759"/>
<comment type="subcellular location">
    <subcellularLocation>
        <location evidence="2">Nucleus</location>
    </subcellularLocation>
</comment>
<evidence type="ECO:0008006" key="13">
    <source>
        <dbReference type="Google" id="ProtNLM"/>
    </source>
</evidence>
<organism evidence="11 12">
    <name type="scientific">Ladona fulva</name>
    <name type="common">Scarce chaser dragonfly</name>
    <name type="synonym">Libellula fulva</name>
    <dbReference type="NCBI Taxonomy" id="123851"/>
    <lineage>
        <taxon>Eukaryota</taxon>
        <taxon>Metazoa</taxon>
        <taxon>Ecdysozoa</taxon>
        <taxon>Arthropoda</taxon>
        <taxon>Hexapoda</taxon>
        <taxon>Insecta</taxon>
        <taxon>Pterygota</taxon>
        <taxon>Palaeoptera</taxon>
        <taxon>Odonata</taxon>
        <taxon>Epiprocta</taxon>
        <taxon>Anisoptera</taxon>
        <taxon>Libelluloidea</taxon>
        <taxon>Libellulidae</taxon>
        <taxon>Ladona</taxon>
    </lineage>
</organism>
<dbReference type="Pfam" id="PF13359">
    <property type="entry name" value="DDE_Tnp_4"/>
    <property type="match status" value="1"/>
</dbReference>
<evidence type="ECO:0000256" key="7">
    <source>
        <dbReference type="ARBA" id="ARBA00023242"/>
    </source>
</evidence>
<accession>A0A8K0K7H9</accession>
<dbReference type="AlphaFoldDB" id="A0A8K0K7H9"/>
<evidence type="ECO:0000256" key="2">
    <source>
        <dbReference type="ARBA" id="ARBA00004123"/>
    </source>
</evidence>
<dbReference type="Pfam" id="PF03372">
    <property type="entry name" value="Exo_endo_phos"/>
    <property type="match status" value="1"/>
</dbReference>
<dbReference type="InterPro" id="IPR036691">
    <property type="entry name" value="Endo/exonu/phosph_ase_sf"/>
</dbReference>
<proteinExistence type="inferred from homology"/>
<dbReference type="GO" id="GO:0016787">
    <property type="term" value="F:hydrolase activity"/>
    <property type="evidence" value="ECO:0007669"/>
    <property type="project" value="UniProtKB-KW"/>
</dbReference>
<evidence type="ECO:0000259" key="9">
    <source>
        <dbReference type="Pfam" id="PF03372"/>
    </source>
</evidence>
<feature type="domain" description="Endonuclease/exonuclease/phosphatase" evidence="9">
    <location>
        <begin position="128"/>
        <end position="205"/>
    </location>
</feature>
<dbReference type="EMBL" id="KZ308414">
    <property type="protein sequence ID" value="KAG8229167.1"/>
    <property type="molecule type" value="Genomic_DNA"/>
</dbReference>
<feature type="domain" description="DDE Tnp4" evidence="10">
    <location>
        <begin position="9"/>
        <end position="70"/>
    </location>
</feature>
<evidence type="ECO:0000259" key="10">
    <source>
        <dbReference type="Pfam" id="PF13359"/>
    </source>
</evidence>
<dbReference type="GO" id="GO:0046872">
    <property type="term" value="F:metal ion binding"/>
    <property type="evidence" value="ECO:0007669"/>
    <property type="project" value="UniProtKB-KW"/>
</dbReference>
<gene>
    <name evidence="11" type="ORF">J437_LFUL009884</name>
</gene>
<dbReference type="InterPro" id="IPR045249">
    <property type="entry name" value="HARBI1-like"/>
</dbReference>
<evidence type="ECO:0000256" key="3">
    <source>
        <dbReference type="ARBA" id="ARBA00006958"/>
    </source>
</evidence>
<feature type="region of interest" description="Disordered" evidence="8">
    <location>
        <begin position="24"/>
        <end position="48"/>
    </location>
</feature>
<keyword evidence="7" id="KW-0539">Nucleus</keyword>
<comment type="similarity">
    <text evidence="3">Belongs to the HARBI1 family.</text>
</comment>
<sequence length="413" mass="46528">MQQNYQGGDQSSWLLGDSGYPLQPWLMTPFNPPPPHDTPEGRFNDSQSQTRSCVERCIGVWKARFRCLRKDRVLHYTPERAVLHNIALQYRVPNPEGLIGEELDHVNPPREGLEVDHNHRAKKSFNVMTWNAGGAIRRKSPQLLHFLTAHHIDVAMIQETHLRPKHRWRIPGYFVYRTDRPARQGQNTTSGGGTAVLIAEDVISRPVTSEATSLNLLETTSAILTANHLGVTLNRRLTLVSHVQKVAVCAREKRRALLPILRSPSVPMTIKRITYEVIIRSALLYASPAWSGLLSSKGASILSKVERSILRSMLAHGWIFHNLITYSQCAIDPILDVAKERAKKFFARLPYLSHSHLRELTTDSPQPWDIFKRPISSTGRQGTTPLPRMERKRNRLLAAKAAAKAAAARGHAP</sequence>
<dbReference type="GO" id="GO:0005634">
    <property type="term" value="C:nucleus"/>
    <property type="evidence" value="ECO:0007669"/>
    <property type="project" value="UniProtKB-SubCell"/>
</dbReference>
<keyword evidence="12" id="KW-1185">Reference proteome</keyword>
<dbReference type="GO" id="GO:0004518">
    <property type="term" value="F:nuclease activity"/>
    <property type="evidence" value="ECO:0007669"/>
    <property type="project" value="UniProtKB-KW"/>
</dbReference>
<evidence type="ECO:0000256" key="1">
    <source>
        <dbReference type="ARBA" id="ARBA00001968"/>
    </source>
</evidence>
<dbReference type="PANTHER" id="PTHR22930:SF267">
    <property type="entry name" value="NUCLEASE HARBI1-RELATED"/>
    <property type="match status" value="1"/>
</dbReference>